<organism evidence="3 4">
    <name type="scientific">Nocardia sputorum</name>
    <dbReference type="NCBI Taxonomy" id="2984338"/>
    <lineage>
        <taxon>Bacteria</taxon>
        <taxon>Bacillati</taxon>
        <taxon>Actinomycetota</taxon>
        <taxon>Actinomycetes</taxon>
        <taxon>Mycobacteriales</taxon>
        <taxon>Nocardiaceae</taxon>
        <taxon>Nocardia</taxon>
    </lineage>
</organism>
<dbReference type="InterPro" id="IPR017518">
    <property type="entry name" value="CHP03084"/>
</dbReference>
<dbReference type="InterPro" id="IPR013917">
    <property type="entry name" value="tRNA_wybutosine-synth"/>
</dbReference>
<protein>
    <submittedName>
        <fullName evidence="3">TIGR03084 family protein</fullName>
    </submittedName>
</protein>
<dbReference type="InterPro" id="IPR034660">
    <property type="entry name" value="DinB/YfiT-like"/>
</dbReference>
<sequence>MLDHGGTRSGVPGPAGELMADLEALLGDFADECAGLERLVAPLAPAEWARATPAPGWTIAHQIGHLAWTDEIATIATADAARFQQLLAEAGPRALTFVDEAAEKAATEPPAELLDRWRRGRAGLVAALRATPPGVKLPWFGPPMSAASMITARIMETWAHGQDVADALGVHRTATARLRTVAHIGVRTRNFAYTVHGKTPPAAEFRVELTAPDRTIWAWGPEDAEQRVTGSALDFCLLVTQRRHPDDLAIHADGDDAAEWLTIAQAFAGPTGEGRTAGQFT</sequence>
<feature type="domain" description="tRNA wybutosine-synthesis" evidence="1">
    <location>
        <begin position="201"/>
        <end position="251"/>
    </location>
</feature>
<dbReference type="NCBIfam" id="TIGR03083">
    <property type="entry name" value="maleylpyruvate isomerase family mycothiol-dependent enzyme"/>
    <property type="match status" value="1"/>
</dbReference>
<dbReference type="InterPro" id="IPR024344">
    <property type="entry name" value="MDMPI_metal-binding"/>
</dbReference>
<reference evidence="3 4" key="1">
    <citation type="submission" date="2022-11" db="EMBL/GenBank/DDBJ databases">
        <title>Genome Sequencing of Nocardia sp. ON39_IFM12276 and assembly.</title>
        <authorList>
            <person name="Shimojima M."/>
            <person name="Toyokawa M."/>
            <person name="Uesaka K."/>
        </authorList>
    </citation>
    <scope>NUCLEOTIDE SEQUENCE [LARGE SCALE GENOMIC DNA]</scope>
    <source>
        <strain evidence="3 4">IFM 12276</strain>
    </source>
</reference>
<evidence type="ECO:0000313" key="3">
    <source>
        <dbReference type="EMBL" id="BDU03286.1"/>
    </source>
</evidence>
<evidence type="ECO:0000313" key="4">
    <source>
        <dbReference type="Proteomes" id="UP001317870"/>
    </source>
</evidence>
<dbReference type="InterPro" id="IPR017517">
    <property type="entry name" value="Maleyloyr_isom"/>
</dbReference>
<dbReference type="NCBIfam" id="TIGR03084">
    <property type="entry name" value="TIGR03084 family metal-binding protein"/>
    <property type="match status" value="1"/>
</dbReference>
<dbReference type="SUPFAM" id="SSF109854">
    <property type="entry name" value="DinB/YfiT-like putative metalloenzymes"/>
    <property type="match status" value="1"/>
</dbReference>
<gene>
    <name evidence="3" type="ORF">IFM12276_63140</name>
</gene>
<dbReference type="Pfam" id="PF11716">
    <property type="entry name" value="MDMPI_N"/>
    <property type="match status" value="1"/>
</dbReference>
<dbReference type="Gene3D" id="1.20.120.450">
    <property type="entry name" value="dinb family like domain"/>
    <property type="match status" value="1"/>
</dbReference>
<evidence type="ECO:0000259" key="2">
    <source>
        <dbReference type="Pfam" id="PF11716"/>
    </source>
</evidence>
<dbReference type="Pfam" id="PF08608">
    <property type="entry name" value="Wyosine_form"/>
    <property type="match status" value="1"/>
</dbReference>
<feature type="domain" description="Mycothiol-dependent maleylpyruvate isomerase metal-binding" evidence="2">
    <location>
        <begin position="29"/>
        <end position="165"/>
    </location>
</feature>
<name>A0ABM8D748_9NOCA</name>
<dbReference type="Proteomes" id="UP001317870">
    <property type="component" value="Chromosome"/>
</dbReference>
<evidence type="ECO:0000259" key="1">
    <source>
        <dbReference type="Pfam" id="PF08608"/>
    </source>
</evidence>
<accession>A0ABM8D748</accession>
<dbReference type="EMBL" id="AP026978">
    <property type="protein sequence ID" value="BDU03286.1"/>
    <property type="molecule type" value="Genomic_DNA"/>
</dbReference>
<keyword evidence="4" id="KW-1185">Reference proteome</keyword>
<proteinExistence type="predicted"/>